<name>A0A193G156_9BORD</name>
<feature type="domain" description="N,N-dimethylformamidase beta subunit-like C-terminal" evidence="1">
    <location>
        <begin position="287"/>
        <end position="722"/>
    </location>
</feature>
<sequence>MTASSANPPIVGYVTPLSARPGQRLSFRISSIGNRPFTARVLRIHCADPNPQGPGMKLEPVALPLQARYAGLEQQVHPGSCALAVLPALPAGQGLVLRLRCKPTLLRDDVPQVLASLQDEYGAGGLALVLNRQELHVRVLGTAGGVARDLPTGLRPLQDRWQAVQWRVDGQTGHVGLSLGHVAAGTPGTGPAIPTQAAQVMTGAPLPPPTRLCLGALWQGHPASGFNGLVEAPTLHAVTAHPSGSQPDGQPERLVAAWDLSADMHAQRIPATDAAMPALDLVNMPGRAVRGSAWTGRNQDWKQAPAEYAALYFHADALADCGWQETLGLELPAGMKSGVYGLEVDNGSGKDTIPFYVTPAPEGPRARILFLAPTLTYQAYANHARGNYAGELEQRIRAWGAYPHNPDAVTRFGASTYNRHKDTAGISLSSRLRPILTMRPGYLTFADPRGSGLRHFPADSHLTDWLHEKGYDYDVITDEDLDEQGLAALTPYDVVLTGSHPEYHTRRMIEALIAYREAGGYLMYLGANGFYWKIARPGSAPHMLEIRRAEGGIRAWASEPGEYYHQLDGGYGGMWRRNGIPPQVTGGVGFAVQGAFEGVGYHRTPESREPDVAWLFQGVDGDTFGEHGLSGGGAAGFELDQVVPELGSPGYLKIVAISDGHGPTFRTVPEEILTWTIAASLPRKYEGVRAHMAVGLAEQGGGLFAVGSITFLGSLAHNGYDNKVSRIMENCLTHFLAAAARQRERGPK</sequence>
<protein>
    <submittedName>
        <fullName evidence="2">N,N-dimethylformamidase large subunit</fullName>
    </submittedName>
</protein>
<dbReference type="Proteomes" id="UP000092213">
    <property type="component" value="Chromosome"/>
</dbReference>
<dbReference type="AlphaFoldDB" id="A0A193G156"/>
<evidence type="ECO:0000313" key="3">
    <source>
        <dbReference type="Proteomes" id="UP000092213"/>
    </source>
</evidence>
<evidence type="ECO:0000259" key="1">
    <source>
        <dbReference type="Pfam" id="PF20254"/>
    </source>
</evidence>
<dbReference type="RefSeq" id="WP_066671328.1">
    <property type="nucleotide sequence ID" value="NZ_CP016171.1"/>
</dbReference>
<dbReference type="EMBL" id="CP016171">
    <property type="protein sequence ID" value="ANN73388.1"/>
    <property type="molecule type" value="Genomic_DNA"/>
</dbReference>
<dbReference type="STRING" id="463025.BAU08_20375"/>
<organism evidence="2 3">
    <name type="scientific">Bordetella bronchialis</name>
    <dbReference type="NCBI Taxonomy" id="463025"/>
    <lineage>
        <taxon>Bacteria</taxon>
        <taxon>Pseudomonadati</taxon>
        <taxon>Pseudomonadota</taxon>
        <taxon>Betaproteobacteria</taxon>
        <taxon>Burkholderiales</taxon>
        <taxon>Alcaligenaceae</taxon>
        <taxon>Bordetella</taxon>
    </lineage>
</organism>
<evidence type="ECO:0000313" key="2">
    <source>
        <dbReference type="EMBL" id="ANN73388.1"/>
    </source>
</evidence>
<reference evidence="2 3" key="1">
    <citation type="submission" date="2016-06" db="EMBL/GenBank/DDBJ databases">
        <title>Complete genome sequences of Bordetella bronchialis and Bordetella flabilis.</title>
        <authorList>
            <person name="LiPuma J.J."/>
            <person name="Spilker T."/>
        </authorList>
    </citation>
    <scope>NUCLEOTIDE SEQUENCE [LARGE SCALE GENOMIC DNA]</scope>
    <source>
        <strain evidence="2 3">AU17976</strain>
    </source>
</reference>
<accession>A0A193G156</accession>
<proteinExistence type="predicted"/>
<gene>
    <name evidence="2" type="ORF">BAU08_20375</name>
</gene>
<dbReference type="InterPro" id="IPR046540">
    <property type="entry name" value="DMFA2_C"/>
</dbReference>
<dbReference type="Pfam" id="PF20254">
    <property type="entry name" value="DMFA2_C"/>
    <property type="match status" value="1"/>
</dbReference>